<feature type="domain" description="GGDEF" evidence="5">
    <location>
        <begin position="331"/>
        <end position="466"/>
    </location>
</feature>
<dbReference type="InterPro" id="IPR000014">
    <property type="entry name" value="PAS"/>
</dbReference>
<dbReference type="InterPro" id="IPR035965">
    <property type="entry name" value="PAS-like_dom_sf"/>
</dbReference>
<dbReference type="GO" id="GO:0006355">
    <property type="term" value="P:regulation of DNA-templated transcription"/>
    <property type="evidence" value="ECO:0007669"/>
    <property type="project" value="InterPro"/>
</dbReference>
<evidence type="ECO:0000256" key="1">
    <source>
        <dbReference type="SAM" id="MobiDB-lite"/>
    </source>
</evidence>
<evidence type="ECO:0000259" key="5">
    <source>
        <dbReference type="PROSITE" id="PS50887"/>
    </source>
</evidence>
<dbReference type="EMBL" id="FNON01000003">
    <property type="protein sequence ID" value="SDX60841.1"/>
    <property type="molecule type" value="Genomic_DNA"/>
</dbReference>
<dbReference type="PROSITE" id="PS50883">
    <property type="entry name" value="EAL"/>
    <property type="match status" value="1"/>
</dbReference>
<dbReference type="Gene3D" id="3.30.70.270">
    <property type="match status" value="1"/>
</dbReference>
<name>A0A1H3D354_9PSEU</name>
<feature type="region of interest" description="Disordered" evidence="1">
    <location>
        <begin position="1"/>
        <end position="33"/>
    </location>
</feature>
<feature type="domain" description="PAS" evidence="2">
    <location>
        <begin position="174"/>
        <end position="244"/>
    </location>
</feature>
<dbReference type="PROSITE" id="PS50887">
    <property type="entry name" value="GGDEF"/>
    <property type="match status" value="1"/>
</dbReference>
<dbReference type="InterPro" id="IPR001633">
    <property type="entry name" value="EAL_dom"/>
</dbReference>
<dbReference type="PROSITE" id="PS50113">
    <property type="entry name" value="PAC"/>
    <property type="match status" value="1"/>
</dbReference>
<dbReference type="InterPro" id="IPR000700">
    <property type="entry name" value="PAS-assoc_C"/>
</dbReference>
<keyword evidence="7" id="KW-1185">Reference proteome</keyword>
<feature type="domain" description="EAL" evidence="4">
    <location>
        <begin position="475"/>
        <end position="694"/>
    </location>
</feature>
<dbReference type="NCBIfam" id="TIGR00254">
    <property type="entry name" value="GGDEF"/>
    <property type="match status" value="1"/>
</dbReference>
<dbReference type="OrthoDB" id="23692at2"/>
<dbReference type="AlphaFoldDB" id="A0A1H3D354"/>
<dbReference type="InterPro" id="IPR013767">
    <property type="entry name" value="PAS_fold"/>
</dbReference>
<dbReference type="SMART" id="SM00267">
    <property type="entry name" value="GGDEF"/>
    <property type="match status" value="1"/>
</dbReference>
<dbReference type="PANTHER" id="PTHR44757:SF2">
    <property type="entry name" value="BIOFILM ARCHITECTURE MAINTENANCE PROTEIN MBAA"/>
    <property type="match status" value="1"/>
</dbReference>
<dbReference type="PROSITE" id="PS50112">
    <property type="entry name" value="PAS"/>
    <property type="match status" value="1"/>
</dbReference>
<dbReference type="CDD" id="cd00130">
    <property type="entry name" value="PAS"/>
    <property type="match status" value="1"/>
</dbReference>
<feature type="domain" description="PAC" evidence="3">
    <location>
        <begin position="244"/>
        <end position="300"/>
    </location>
</feature>
<sequence>MPVPDRRTRPLDTTDVTVPHPEDDAWPTAQPADRSRASVARKWAYLISMTAYLPYPHQELEQHLRALVDLLIDAVRRDTEGQQLAIEAGGKLVDLRCVGPESLRVSMEVLGKALPQAPELRRLDRLTERVVLALGAMTSGYSEALRENIQARQEDLNRALFKVEQEARRTTLIAQAQFEQLFTSTASGVALTDLDGRFLRVNDALAESLQHSPAQLVGRELFDFVHEEDVEALREGYRELLDPKSPKVRIARRFLVGGGEPIWVNLVASAVRDGGGGARQFVTIIEDETDASLLQRRMTHQTLHDALTGLPNRQFFSTRLEKALRQADPATGITVYHLDLDGFRLITGGFGHATGDRLLRSVTAKLKTVLADETAFIARLGGDEFGILIENTPDTPDVPTMIRMINAELSEPEYLESGHGVAISATMGVAHRPARDVEPAELLRAVDMTLRRAQAKGHRQWELVDSERDTEDRKQFRLAASMPGAWETGELAVVYEPLVRLSDDKIVGVEALLQWNHPEDGKLPHRECVSLADRTGLIHPLGGWLLRKACETVPELPISIGLTARQAADADLVGAIREILSETGVDPSRLRCGFPASALASHGDATDNLKVLAEIGVRAEIRDFSEATAVDLTELPVDAVRFTGRVTDHLGALVTGLAEFAHLAGATVIAEGVNTPEDAAWWRQVGAEVGLKSS</sequence>
<dbReference type="PANTHER" id="PTHR44757">
    <property type="entry name" value="DIGUANYLATE CYCLASE DGCP"/>
    <property type="match status" value="1"/>
</dbReference>
<accession>A0A1H3D354</accession>
<feature type="compositionally biased region" description="Basic and acidic residues" evidence="1">
    <location>
        <begin position="1"/>
        <end position="12"/>
    </location>
</feature>
<reference evidence="6 7" key="1">
    <citation type="submission" date="2016-10" db="EMBL/GenBank/DDBJ databases">
        <authorList>
            <person name="de Groot N.N."/>
        </authorList>
    </citation>
    <scope>NUCLEOTIDE SEQUENCE [LARGE SCALE GENOMIC DNA]</scope>
    <source>
        <strain evidence="6 7">CPCC 202699</strain>
    </source>
</reference>
<evidence type="ECO:0000259" key="4">
    <source>
        <dbReference type="PROSITE" id="PS50883"/>
    </source>
</evidence>
<dbReference type="NCBIfam" id="TIGR00229">
    <property type="entry name" value="sensory_box"/>
    <property type="match status" value="1"/>
</dbReference>
<dbReference type="Pfam" id="PF00990">
    <property type="entry name" value="GGDEF"/>
    <property type="match status" value="1"/>
</dbReference>
<dbReference type="SUPFAM" id="SSF55073">
    <property type="entry name" value="Nucleotide cyclase"/>
    <property type="match status" value="1"/>
</dbReference>
<dbReference type="STRING" id="589385.SAMN05421504_103244"/>
<dbReference type="Gene3D" id="3.30.450.20">
    <property type="entry name" value="PAS domain"/>
    <property type="match status" value="1"/>
</dbReference>
<dbReference type="InterPro" id="IPR029787">
    <property type="entry name" value="Nucleotide_cyclase"/>
</dbReference>
<dbReference type="SMART" id="SM00091">
    <property type="entry name" value="PAS"/>
    <property type="match status" value="1"/>
</dbReference>
<evidence type="ECO:0000313" key="7">
    <source>
        <dbReference type="Proteomes" id="UP000199515"/>
    </source>
</evidence>
<dbReference type="Pfam" id="PF00989">
    <property type="entry name" value="PAS"/>
    <property type="match status" value="1"/>
</dbReference>
<dbReference type="CDD" id="cd01948">
    <property type="entry name" value="EAL"/>
    <property type="match status" value="1"/>
</dbReference>
<dbReference type="Pfam" id="PF00563">
    <property type="entry name" value="EAL"/>
    <property type="match status" value="1"/>
</dbReference>
<protein>
    <submittedName>
        <fullName evidence="6">PAS domain S-box-containing protein/diguanylate cyclase (GGDEF) domain-containing protein</fullName>
    </submittedName>
</protein>
<dbReference type="Gene3D" id="3.20.20.450">
    <property type="entry name" value="EAL domain"/>
    <property type="match status" value="1"/>
</dbReference>
<organism evidence="6 7">
    <name type="scientific">Amycolatopsis xylanica</name>
    <dbReference type="NCBI Taxonomy" id="589385"/>
    <lineage>
        <taxon>Bacteria</taxon>
        <taxon>Bacillati</taxon>
        <taxon>Actinomycetota</taxon>
        <taxon>Actinomycetes</taxon>
        <taxon>Pseudonocardiales</taxon>
        <taxon>Pseudonocardiaceae</taxon>
        <taxon>Amycolatopsis</taxon>
    </lineage>
</organism>
<dbReference type="InterPro" id="IPR052155">
    <property type="entry name" value="Biofilm_reg_signaling"/>
</dbReference>
<dbReference type="SMART" id="SM00052">
    <property type="entry name" value="EAL"/>
    <property type="match status" value="1"/>
</dbReference>
<evidence type="ECO:0000313" key="6">
    <source>
        <dbReference type="EMBL" id="SDX60841.1"/>
    </source>
</evidence>
<gene>
    <name evidence="6" type="ORF">SAMN05421504_103244</name>
</gene>
<dbReference type="SUPFAM" id="SSF55785">
    <property type="entry name" value="PYP-like sensor domain (PAS domain)"/>
    <property type="match status" value="1"/>
</dbReference>
<evidence type="ECO:0000259" key="2">
    <source>
        <dbReference type="PROSITE" id="PS50112"/>
    </source>
</evidence>
<dbReference type="InterPro" id="IPR035919">
    <property type="entry name" value="EAL_sf"/>
</dbReference>
<dbReference type="SUPFAM" id="SSF141868">
    <property type="entry name" value="EAL domain-like"/>
    <property type="match status" value="1"/>
</dbReference>
<dbReference type="InterPro" id="IPR000160">
    <property type="entry name" value="GGDEF_dom"/>
</dbReference>
<dbReference type="InterPro" id="IPR043128">
    <property type="entry name" value="Rev_trsase/Diguanyl_cyclase"/>
</dbReference>
<dbReference type="CDD" id="cd01949">
    <property type="entry name" value="GGDEF"/>
    <property type="match status" value="1"/>
</dbReference>
<proteinExistence type="predicted"/>
<evidence type="ECO:0000259" key="3">
    <source>
        <dbReference type="PROSITE" id="PS50113"/>
    </source>
</evidence>
<dbReference type="Proteomes" id="UP000199515">
    <property type="component" value="Unassembled WGS sequence"/>
</dbReference>